<evidence type="ECO:0008006" key="5">
    <source>
        <dbReference type="Google" id="ProtNLM"/>
    </source>
</evidence>
<dbReference type="AlphaFoldDB" id="A0A1W5ZX87"/>
<dbReference type="InterPro" id="IPR025028">
    <property type="entry name" value="DUF3951"/>
</dbReference>
<name>A0A1W5ZX87_9BACI</name>
<keyword evidence="2" id="KW-0472">Membrane</keyword>
<keyword evidence="2" id="KW-0812">Transmembrane</keyword>
<feature type="transmembrane region" description="Helical" evidence="2">
    <location>
        <begin position="6"/>
        <end position="27"/>
    </location>
</feature>
<sequence length="72" mass="8390">MSLSVFSTSLFVLLFIALILTVVYKVWIRKSIPSNVYTPFDYITGQSVHEFQEENKEDEQEEEKEQGDAKDE</sequence>
<feature type="region of interest" description="Disordered" evidence="1">
    <location>
        <begin position="50"/>
        <end position="72"/>
    </location>
</feature>
<dbReference type="RefSeq" id="WP_085030322.1">
    <property type="nucleotide sequence ID" value="NZ_CP020772.1"/>
</dbReference>
<dbReference type="KEGG" id="hmn:HM131_13825"/>
<dbReference type="Proteomes" id="UP000192527">
    <property type="component" value="Chromosome"/>
</dbReference>
<accession>A0A1W5ZX87</accession>
<feature type="compositionally biased region" description="Acidic residues" evidence="1">
    <location>
        <begin position="55"/>
        <end position="65"/>
    </location>
</feature>
<dbReference type="EMBL" id="CP020772">
    <property type="protein sequence ID" value="ARI77861.1"/>
    <property type="molecule type" value="Genomic_DNA"/>
</dbReference>
<evidence type="ECO:0000313" key="4">
    <source>
        <dbReference type="Proteomes" id="UP000192527"/>
    </source>
</evidence>
<dbReference type="STRING" id="402384.HM131_13825"/>
<evidence type="ECO:0000313" key="3">
    <source>
        <dbReference type="EMBL" id="ARI77861.1"/>
    </source>
</evidence>
<keyword evidence="4" id="KW-1185">Reference proteome</keyword>
<gene>
    <name evidence="3" type="ORF">HM131_13825</name>
</gene>
<evidence type="ECO:0000256" key="2">
    <source>
        <dbReference type="SAM" id="Phobius"/>
    </source>
</evidence>
<organism evidence="3 4">
    <name type="scientific">Halobacillus mangrovi</name>
    <dbReference type="NCBI Taxonomy" id="402384"/>
    <lineage>
        <taxon>Bacteria</taxon>
        <taxon>Bacillati</taxon>
        <taxon>Bacillota</taxon>
        <taxon>Bacilli</taxon>
        <taxon>Bacillales</taxon>
        <taxon>Bacillaceae</taxon>
        <taxon>Halobacillus</taxon>
    </lineage>
</organism>
<dbReference type="OrthoDB" id="2476430at2"/>
<dbReference type="Pfam" id="PF13131">
    <property type="entry name" value="DUF3951"/>
    <property type="match status" value="1"/>
</dbReference>
<reference evidence="3 4" key="1">
    <citation type="submission" date="2017-04" db="EMBL/GenBank/DDBJ databases">
        <title>The whole genome sequencing and assembly of Halobacillus mangrovi strain.</title>
        <authorList>
            <person name="Lee S.-J."/>
            <person name="Park M.-K."/>
            <person name="Kim J.-Y."/>
            <person name="Lee Y.-J."/>
            <person name="Yi H."/>
            <person name="Bahn Y.-S."/>
            <person name="Kim J.F."/>
            <person name="Lee D.-W."/>
        </authorList>
    </citation>
    <scope>NUCLEOTIDE SEQUENCE [LARGE SCALE GENOMIC DNA]</scope>
    <source>
        <strain evidence="3 4">KTB 131</strain>
    </source>
</reference>
<evidence type="ECO:0000256" key="1">
    <source>
        <dbReference type="SAM" id="MobiDB-lite"/>
    </source>
</evidence>
<proteinExistence type="predicted"/>
<protein>
    <recommendedName>
        <fullName evidence="5">DUF3951 domain-containing protein</fullName>
    </recommendedName>
</protein>
<keyword evidence="2" id="KW-1133">Transmembrane helix</keyword>